<dbReference type="AlphaFoldDB" id="A0A895Y7G6"/>
<keyword evidence="5" id="KW-1185">Reference proteome</keyword>
<feature type="transmembrane region" description="Helical" evidence="1">
    <location>
        <begin position="641"/>
        <end position="665"/>
    </location>
</feature>
<dbReference type="EMBL" id="CP070499">
    <property type="protein sequence ID" value="QSB13301.1"/>
    <property type="molecule type" value="Genomic_DNA"/>
</dbReference>
<dbReference type="PANTHER" id="PTHR46825">
    <property type="entry name" value="D-ALANYL-D-ALANINE-CARBOXYPEPTIDASE/ENDOPEPTIDASE AMPH"/>
    <property type="match status" value="1"/>
</dbReference>
<dbReference type="Proteomes" id="UP000662857">
    <property type="component" value="Chromosome"/>
</dbReference>
<dbReference type="InterPro" id="IPR012338">
    <property type="entry name" value="Beta-lactam/transpept-like"/>
</dbReference>
<keyword evidence="2" id="KW-0732">Signal</keyword>
<organism evidence="4 5">
    <name type="scientific">Natronosporangium hydrolyticum</name>
    <dbReference type="NCBI Taxonomy" id="2811111"/>
    <lineage>
        <taxon>Bacteria</taxon>
        <taxon>Bacillati</taxon>
        <taxon>Actinomycetota</taxon>
        <taxon>Actinomycetes</taxon>
        <taxon>Micromonosporales</taxon>
        <taxon>Micromonosporaceae</taxon>
        <taxon>Natronosporangium</taxon>
    </lineage>
</organism>
<feature type="signal peptide" evidence="2">
    <location>
        <begin position="1"/>
        <end position="39"/>
    </location>
</feature>
<dbReference type="Pfam" id="PF00144">
    <property type="entry name" value="Beta-lactamase"/>
    <property type="match status" value="1"/>
</dbReference>
<feature type="transmembrane region" description="Helical" evidence="1">
    <location>
        <begin position="530"/>
        <end position="553"/>
    </location>
</feature>
<feature type="chain" id="PRO_5034472891" evidence="2">
    <location>
        <begin position="40"/>
        <end position="670"/>
    </location>
</feature>
<dbReference type="RefSeq" id="WP_239675382.1">
    <property type="nucleotide sequence ID" value="NZ_CP070499.1"/>
</dbReference>
<evidence type="ECO:0000313" key="5">
    <source>
        <dbReference type="Proteomes" id="UP000662857"/>
    </source>
</evidence>
<gene>
    <name evidence="4" type="ORF">JQS43_16925</name>
</gene>
<reference evidence="4" key="1">
    <citation type="submission" date="2021-02" db="EMBL/GenBank/DDBJ databases">
        <title>Natrosporangium hydrolyticum gen. nov., sp. nov, a haloalkaliphilic actinobacterium from a soda solonchak soil.</title>
        <authorList>
            <person name="Sorokin D.Y."/>
            <person name="Khijniak T.V."/>
            <person name="Zakharycheva A.P."/>
            <person name="Boueva O.V."/>
            <person name="Ariskina E.V."/>
            <person name="Hahnke R.L."/>
            <person name="Bunk B."/>
            <person name="Sproer C."/>
            <person name="Schumann P."/>
            <person name="Evtushenko L.I."/>
            <person name="Kublanov I.V."/>
        </authorList>
    </citation>
    <scope>NUCLEOTIDE SEQUENCE</scope>
    <source>
        <strain evidence="4">DSM 106523</strain>
    </source>
</reference>
<name>A0A895Y7G6_9ACTN</name>
<accession>A0A895Y7G6</accession>
<dbReference type="Gene3D" id="3.40.710.10">
    <property type="entry name" value="DD-peptidase/beta-lactamase superfamily"/>
    <property type="match status" value="1"/>
</dbReference>
<proteinExistence type="predicted"/>
<evidence type="ECO:0000256" key="2">
    <source>
        <dbReference type="SAM" id="SignalP"/>
    </source>
</evidence>
<dbReference type="InterPro" id="IPR001466">
    <property type="entry name" value="Beta-lactam-related"/>
</dbReference>
<dbReference type="SUPFAM" id="SSF56601">
    <property type="entry name" value="beta-lactamase/transpeptidase-like"/>
    <property type="match status" value="1"/>
</dbReference>
<feature type="domain" description="Beta-lactamase-related" evidence="3">
    <location>
        <begin position="74"/>
        <end position="402"/>
    </location>
</feature>
<feature type="transmembrane region" description="Helical" evidence="1">
    <location>
        <begin position="574"/>
        <end position="597"/>
    </location>
</feature>
<sequence>MTHVNVVAPRRRPRRAAAKLAATAAATAFALAGAGCAGAAGAAGEAATVPPVAAPQPGVLTAADVESWLDGLLPAALNRAGIAGATVAVVHDGDVLTTRGYGYADTGHGGAEPVEVDGEQTLFRIGSVSKVVTAAAAMQLVEAGQLDLDADIDHNLDFDLPRRYDADITMRHLLAHTAGFEEQLAGIIGTGDEPVDLRAAVVNDPPEQIYEPGTTPAYSNYGYALAGYLVERVSGMPFDDYLDRHVFEPLEMTSSTFRQPLPDPLRQRMSHGYRTASDPPEEFERVGVPPAGSLTTSAADMARYMLAQLGEEPFGPALLDDGTRDLMFTPAFGEDTLGALADAPRMSLGLFDESRNGQRILGHGGDTRHFHSHMQLYPDEGAGVFVSLNSTGEVPYDTLALRETLLEGFTDRYFPATTPPAGTVAEATMRENADLIAGSYVSSRNFHSTFLSVYALADQTRVTALDDGRLLFEPGPQSYQPAVYEQVSESVWREVHGDQTIAVRTADGEVTAIGHDSALALLPAGPAHRLGLPVLIGSVVVLVVGLVAWPVGAVLRRRRGRPLPAAPARILRRLALVGAACAVVALGGWATVLAAVIDFQAVPPAGLRFLQALQLLGVAGLVPAAMWLAGAVRHRAGWRPIAAGGLLLLALSGVAWFALAFQLLAPSISY</sequence>
<keyword evidence="1" id="KW-0472">Membrane</keyword>
<feature type="transmembrane region" description="Helical" evidence="1">
    <location>
        <begin position="609"/>
        <end position="629"/>
    </location>
</feature>
<keyword evidence="1" id="KW-1133">Transmembrane helix</keyword>
<keyword evidence="1" id="KW-0812">Transmembrane</keyword>
<evidence type="ECO:0000259" key="3">
    <source>
        <dbReference type="Pfam" id="PF00144"/>
    </source>
</evidence>
<protein>
    <submittedName>
        <fullName evidence="4">Beta-lactamase family protein</fullName>
    </submittedName>
</protein>
<dbReference type="InterPro" id="IPR050491">
    <property type="entry name" value="AmpC-like"/>
</dbReference>
<dbReference type="PANTHER" id="PTHR46825:SF9">
    <property type="entry name" value="BETA-LACTAMASE-RELATED DOMAIN-CONTAINING PROTEIN"/>
    <property type="match status" value="1"/>
</dbReference>
<evidence type="ECO:0000256" key="1">
    <source>
        <dbReference type="SAM" id="Phobius"/>
    </source>
</evidence>
<dbReference type="KEGG" id="nhy:JQS43_16925"/>
<evidence type="ECO:0000313" key="4">
    <source>
        <dbReference type="EMBL" id="QSB13301.1"/>
    </source>
</evidence>